<dbReference type="InterPro" id="IPR011993">
    <property type="entry name" value="PH-like_dom_sf"/>
</dbReference>
<dbReference type="Pfam" id="PF00794">
    <property type="entry name" value="PI3K_rbd"/>
    <property type="match status" value="1"/>
</dbReference>
<dbReference type="Pfam" id="PF00454">
    <property type="entry name" value="PI3_PI4_kinase"/>
    <property type="match status" value="1"/>
</dbReference>
<evidence type="ECO:0000259" key="8">
    <source>
        <dbReference type="PROSITE" id="PS50290"/>
    </source>
</evidence>
<dbReference type="GO" id="GO:0043491">
    <property type="term" value="P:phosphatidylinositol 3-kinase/protein kinase B signal transduction"/>
    <property type="evidence" value="ECO:0007669"/>
    <property type="project" value="TreeGrafter"/>
</dbReference>
<evidence type="ECO:0000256" key="1">
    <source>
        <dbReference type="ARBA" id="ARBA00022679"/>
    </source>
</evidence>
<dbReference type="InterPro" id="IPR018936">
    <property type="entry name" value="PI3/4_kinase_CS"/>
</dbReference>
<dbReference type="InterPro" id="IPR000341">
    <property type="entry name" value="PI3K_Ras-bd_dom"/>
</dbReference>
<dbReference type="InterPro" id="IPR036940">
    <property type="entry name" value="PI3/4_kinase_cat_sf"/>
</dbReference>
<evidence type="ECO:0000313" key="12">
    <source>
        <dbReference type="EMBL" id="RHY34531.1"/>
    </source>
</evidence>
<evidence type="ECO:0000259" key="7">
    <source>
        <dbReference type="PROSITE" id="PS50003"/>
    </source>
</evidence>
<reference evidence="12 13" key="1">
    <citation type="submission" date="2018-08" db="EMBL/GenBank/DDBJ databases">
        <title>Aphanomyces genome sequencing and annotation.</title>
        <authorList>
            <person name="Minardi D."/>
            <person name="Oidtmann B."/>
            <person name="Van Der Giezen M."/>
            <person name="Studholme D.J."/>
        </authorList>
    </citation>
    <scope>NUCLEOTIDE SEQUENCE [LARGE SCALE GENOMIC DNA]</scope>
    <source>
        <strain evidence="12 13">NJM0002</strain>
    </source>
</reference>
<dbReference type="GO" id="GO:0005886">
    <property type="term" value="C:plasma membrane"/>
    <property type="evidence" value="ECO:0007669"/>
    <property type="project" value="TreeGrafter"/>
</dbReference>
<comment type="caution">
    <text evidence="12">The sequence shown here is derived from an EMBL/GenBank/DDBJ whole genome shotgun (WGS) entry which is preliminary data.</text>
</comment>
<feature type="domain" description="C2 PI3K-type" evidence="11">
    <location>
        <begin position="420"/>
        <end position="597"/>
    </location>
</feature>
<dbReference type="Gene3D" id="3.10.20.770">
    <property type="match status" value="1"/>
</dbReference>
<dbReference type="Gene3D" id="1.25.40.70">
    <property type="entry name" value="Phosphatidylinositol 3-kinase, accessory domain (PIK)"/>
    <property type="match status" value="1"/>
</dbReference>
<dbReference type="SUPFAM" id="SSF50729">
    <property type="entry name" value="PH domain-like"/>
    <property type="match status" value="1"/>
</dbReference>
<evidence type="ECO:0000259" key="10">
    <source>
        <dbReference type="PROSITE" id="PS51546"/>
    </source>
</evidence>
<feature type="domain" description="PH" evidence="7">
    <location>
        <begin position="177"/>
        <end position="277"/>
    </location>
</feature>
<dbReference type="Pfam" id="PF00613">
    <property type="entry name" value="PI3Ka"/>
    <property type="match status" value="1"/>
</dbReference>
<dbReference type="SMART" id="SM00145">
    <property type="entry name" value="PI3Ka"/>
    <property type="match status" value="1"/>
</dbReference>
<dbReference type="InterPro" id="IPR001849">
    <property type="entry name" value="PH_domain"/>
</dbReference>
<dbReference type="InterPro" id="IPR042236">
    <property type="entry name" value="PI3K_accessory_sf"/>
</dbReference>
<dbReference type="Pfam" id="PF00792">
    <property type="entry name" value="PI3K_C2"/>
    <property type="match status" value="1"/>
</dbReference>
<dbReference type="InterPro" id="IPR002420">
    <property type="entry name" value="PI3K-type_C2_dom"/>
</dbReference>
<gene>
    <name evidence="12" type="ORF">DYB32_000888</name>
</gene>
<evidence type="ECO:0000256" key="2">
    <source>
        <dbReference type="ARBA" id="ARBA00022741"/>
    </source>
</evidence>
<proteinExistence type="inferred from homology"/>
<dbReference type="PROSITE" id="PS50003">
    <property type="entry name" value="PH_DOMAIN"/>
    <property type="match status" value="1"/>
</dbReference>
<name>A0A418B8L2_9STRA</name>
<evidence type="ECO:0000256" key="5">
    <source>
        <dbReference type="PROSITE-ProRule" id="PRU00880"/>
    </source>
</evidence>
<dbReference type="Gene3D" id="2.30.29.30">
    <property type="entry name" value="Pleckstrin-homology domain (PH domain)/Phosphotyrosine-binding domain (PTB)"/>
    <property type="match status" value="1"/>
</dbReference>
<dbReference type="PROSITE" id="PS51547">
    <property type="entry name" value="C2_PI3K"/>
    <property type="match status" value="1"/>
</dbReference>
<feature type="domain" description="PIK helical" evidence="9">
    <location>
        <begin position="629"/>
        <end position="805"/>
    </location>
</feature>
<dbReference type="Gene3D" id="1.10.1070.11">
    <property type="entry name" value="Phosphatidylinositol 3-/4-kinase, catalytic domain"/>
    <property type="match status" value="1"/>
</dbReference>
<dbReference type="InterPro" id="IPR001263">
    <property type="entry name" value="PI3K_accessory_dom"/>
</dbReference>
<dbReference type="GO" id="GO:0016477">
    <property type="term" value="P:cell migration"/>
    <property type="evidence" value="ECO:0007669"/>
    <property type="project" value="TreeGrafter"/>
</dbReference>
<dbReference type="PANTHER" id="PTHR10048">
    <property type="entry name" value="PHOSPHATIDYLINOSITOL KINASE"/>
    <property type="match status" value="1"/>
</dbReference>
<dbReference type="PROSITE" id="PS51545">
    <property type="entry name" value="PIK_HELICAL"/>
    <property type="match status" value="1"/>
</dbReference>
<dbReference type="GO" id="GO:0005737">
    <property type="term" value="C:cytoplasm"/>
    <property type="evidence" value="ECO:0007669"/>
    <property type="project" value="TreeGrafter"/>
</dbReference>
<evidence type="ECO:0000256" key="3">
    <source>
        <dbReference type="ARBA" id="ARBA00022777"/>
    </source>
</evidence>
<evidence type="ECO:0000256" key="4">
    <source>
        <dbReference type="ARBA" id="ARBA00022840"/>
    </source>
</evidence>
<dbReference type="SMART" id="SM00233">
    <property type="entry name" value="PH"/>
    <property type="match status" value="1"/>
</dbReference>
<dbReference type="Pfam" id="PF00169">
    <property type="entry name" value="PH"/>
    <property type="match status" value="1"/>
</dbReference>
<feature type="domain" description="PI3K/PI4K catalytic" evidence="8">
    <location>
        <begin position="881"/>
        <end position="1166"/>
    </location>
</feature>
<evidence type="ECO:0008006" key="14">
    <source>
        <dbReference type="Google" id="ProtNLM"/>
    </source>
</evidence>
<protein>
    <recommendedName>
        <fullName evidence="14">Phosphatidylinositol 3-kinase</fullName>
    </recommendedName>
</protein>
<dbReference type="Gene3D" id="3.30.1010.10">
    <property type="entry name" value="Phosphatidylinositol 3-kinase Catalytic Subunit, Chain A, domain 4"/>
    <property type="match status" value="1"/>
</dbReference>
<dbReference type="EMBL" id="QUSY01000026">
    <property type="protein sequence ID" value="RHY34531.1"/>
    <property type="molecule type" value="Genomic_DNA"/>
</dbReference>
<dbReference type="SUPFAM" id="SSF56112">
    <property type="entry name" value="Protein kinase-like (PK-like)"/>
    <property type="match status" value="1"/>
</dbReference>
<dbReference type="Proteomes" id="UP000285060">
    <property type="component" value="Unassembled WGS sequence"/>
</dbReference>
<dbReference type="CDD" id="cd00891">
    <property type="entry name" value="PI3Kc"/>
    <property type="match status" value="1"/>
</dbReference>
<dbReference type="InterPro" id="IPR035448">
    <property type="entry name" value="PI3Kc"/>
</dbReference>
<dbReference type="SUPFAM" id="SSF49562">
    <property type="entry name" value="C2 domain (Calcium/lipid-binding domain, CaLB)"/>
    <property type="match status" value="1"/>
</dbReference>
<evidence type="ECO:0000313" key="13">
    <source>
        <dbReference type="Proteomes" id="UP000285060"/>
    </source>
</evidence>
<dbReference type="InterPro" id="IPR016024">
    <property type="entry name" value="ARM-type_fold"/>
</dbReference>
<dbReference type="VEuPathDB" id="FungiDB:H310_12170"/>
<dbReference type="InterPro" id="IPR000403">
    <property type="entry name" value="PI3/4_kinase_cat_dom"/>
</dbReference>
<dbReference type="AlphaFoldDB" id="A0A418B8L2"/>
<keyword evidence="3" id="KW-0418">Kinase</keyword>
<dbReference type="SUPFAM" id="SSF54236">
    <property type="entry name" value="Ubiquitin-like"/>
    <property type="match status" value="1"/>
</dbReference>
<organism evidence="12 13">
    <name type="scientific">Aphanomyces invadans</name>
    <dbReference type="NCBI Taxonomy" id="157072"/>
    <lineage>
        <taxon>Eukaryota</taxon>
        <taxon>Sar</taxon>
        <taxon>Stramenopiles</taxon>
        <taxon>Oomycota</taxon>
        <taxon>Saprolegniomycetes</taxon>
        <taxon>Saprolegniales</taxon>
        <taxon>Verrucalvaceae</taxon>
        <taxon>Aphanomyces</taxon>
    </lineage>
</organism>
<keyword evidence="4" id="KW-0067">ATP-binding</keyword>
<dbReference type="SUPFAM" id="SSF48371">
    <property type="entry name" value="ARM repeat"/>
    <property type="match status" value="1"/>
</dbReference>
<dbReference type="PROSITE" id="PS51546">
    <property type="entry name" value="PI3K_RBD"/>
    <property type="match status" value="1"/>
</dbReference>
<keyword evidence="1" id="KW-0808">Transferase</keyword>
<dbReference type="VEuPathDB" id="FungiDB:H310_09363"/>
<keyword evidence="13" id="KW-1185">Reference proteome</keyword>
<keyword evidence="2" id="KW-0547">Nucleotide-binding</keyword>
<evidence type="ECO:0000259" key="11">
    <source>
        <dbReference type="PROSITE" id="PS51547"/>
    </source>
</evidence>
<dbReference type="GO" id="GO:0005524">
    <property type="term" value="F:ATP binding"/>
    <property type="evidence" value="ECO:0007669"/>
    <property type="project" value="UniProtKB-KW"/>
</dbReference>
<feature type="region of interest" description="Disordered" evidence="6">
    <location>
        <begin position="1"/>
        <end position="35"/>
    </location>
</feature>
<dbReference type="SMART" id="SM00146">
    <property type="entry name" value="PI3Kc"/>
    <property type="match status" value="1"/>
</dbReference>
<comment type="similarity">
    <text evidence="5">Belongs to the PI3/PI4-kinase family.</text>
</comment>
<sequence length="1179" mass="132993">MSDPSGQHWPPPTNLQHDSSDDSEVSSMDSPAHSIDLDSVYETQQLGPSLRSGPRTNIVLPPSTRKDLYMRRESADRSSHKVTWYPVRKLVYTAEHDTMAAAAHAILERVTSRKRMSKEALEVKSTMPEYRLDKADWMLARKRQSDDQLFTIPVVARIPMDVLVLDTTNTSSQNNKRTSCAGYLMKRGEVNVTMQRRYMILQDNELVYYKTNPELNKGWFGKEKPRGSLHLGNVSLVRPYLSTLTIELVTTKRTWVLQAESERDYKMWARAICRSVPYDVVDIVFRRMFQLAEVDASSVNEVRLVTLPSYTVVETVEHIFVNYSQMAGAAPLKPYNPSDFFLKVTGFHDYMVNPSSTMDQYMHIQDCLFSKKTLCLTVLHRNVIVESIQDAIRTDTRRFSAASFSQVRSLPHTPEQVVPSGSYLFPVQFTLEEVQSVNPQGNTHIVVRAELVYNGERLEKVADSAEVHLSKPSMSGQSNGRWSRSKWYNSALNVSALPKETRLVLTVYGFQTTQIEKWTPLATAGVNIFDADNLLIHGDLALPLLHDVPSLYSGPLSRIAQLDDGAPYIVVCVCNPRVYVLAARTRHERDAWMKTIELVASHTDYDLTDTASKDDLRTSLIGQFAKPVGTAQASAELGEFDYLVQLIDENPLYQLCGYEKAILWRHRRAFLGSFEALPRMLTCVNWLDPWQSAEMVALLPSWTTPRHSTSYIALLECVDSRVRQFVVDQLTNLTDTSFRQLIPQLVQALKNEAHHTSPLSALLIERAIKAPNPLGLDLFWALKVETHFPQHRERFGLLLNAYADVCSVKTRAMFELQDNLFGQGGRLEAVCREIKRVKAAGASEKDVLASLHTQLNQVNAWLPTTSYQLPIDSRIQVGKLVVANCRVMSSAKLPLWLEFENAEPGQPSVAVIFKSGDDLRQDALVLQLIRVMDDMWRETGKDLGMEPYRCVATGPNTGLVQVVPHAATTAAIQRRGSSMRGILGAFNLECFSHWIEQHNTTPKALKAAKDLFLRSCAGYCVATHILGIGDRHNDNLMVTRGGRFFHIDFGHFLGFFKYVPLLGIVTIKRERTPFVFTPQMSHVFGGENSAGFAKFIKSGADAFNVVRRHFHAIISLLLLMLPAQLPELRDRDDLHYVVDAIAPELSPQEAAVLFDDLVRQCHSCKWKQYDNAAHLAYHA</sequence>
<dbReference type="GO" id="GO:0035005">
    <property type="term" value="F:1-phosphatidylinositol-4-phosphate 3-kinase activity"/>
    <property type="evidence" value="ECO:0007669"/>
    <property type="project" value="TreeGrafter"/>
</dbReference>
<evidence type="ECO:0000256" key="6">
    <source>
        <dbReference type="SAM" id="MobiDB-lite"/>
    </source>
</evidence>
<dbReference type="GO" id="GO:0016303">
    <property type="term" value="F:1-phosphatidylinositol-3-kinase activity"/>
    <property type="evidence" value="ECO:0007669"/>
    <property type="project" value="TreeGrafter"/>
</dbReference>
<accession>A0A418B8L2</accession>
<dbReference type="GO" id="GO:0048015">
    <property type="term" value="P:phosphatidylinositol-mediated signaling"/>
    <property type="evidence" value="ECO:0007669"/>
    <property type="project" value="TreeGrafter"/>
</dbReference>
<dbReference type="GO" id="GO:0005942">
    <property type="term" value="C:phosphatidylinositol 3-kinase complex"/>
    <property type="evidence" value="ECO:0007669"/>
    <property type="project" value="TreeGrafter"/>
</dbReference>
<dbReference type="Gene3D" id="2.60.40.150">
    <property type="entry name" value="C2 domain"/>
    <property type="match status" value="1"/>
</dbReference>
<dbReference type="PROSITE" id="PS50290">
    <property type="entry name" value="PI3_4_KINASE_3"/>
    <property type="match status" value="1"/>
</dbReference>
<dbReference type="PROSITE" id="PS00915">
    <property type="entry name" value="PI3_4_KINASE_1"/>
    <property type="match status" value="1"/>
</dbReference>
<dbReference type="InterPro" id="IPR029071">
    <property type="entry name" value="Ubiquitin-like_domsf"/>
</dbReference>
<evidence type="ECO:0000259" key="9">
    <source>
        <dbReference type="PROSITE" id="PS51545"/>
    </source>
</evidence>
<dbReference type="PROSITE" id="PS00916">
    <property type="entry name" value="PI3_4_KINASE_2"/>
    <property type="match status" value="1"/>
</dbReference>
<dbReference type="InterPro" id="IPR035892">
    <property type="entry name" value="C2_domain_sf"/>
</dbReference>
<dbReference type="InterPro" id="IPR011009">
    <property type="entry name" value="Kinase-like_dom_sf"/>
</dbReference>
<dbReference type="InterPro" id="IPR015433">
    <property type="entry name" value="PI3/4_kinase"/>
</dbReference>
<dbReference type="PANTHER" id="PTHR10048:SF14">
    <property type="entry name" value="LD28067P"/>
    <property type="match status" value="1"/>
</dbReference>
<feature type="domain" description="PI3K-RBD" evidence="10">
    <location>
        <begin position="282"/>
        <end position="380"/>
    </location>
</feature>